<dbReference type="Proteomes" id="UP000290540">
    <property type="component" value="Unassembled WGS sequence"/>
</dbReference>
<sequence>MAVTEFQRTRLDDADIGLEKSEALSSGLDVAVPILNGAEIFMKAVAESQA</sequence>
<gene>
    <name evidence="1" type="ORF">BFJ63_vAg8734</name>
</gene>
<dbReference type="EMBL" id="MQTW01000063">
    <property type="protein sequence ID" value="RYC88335.1"/>
    <property type="molecule type" value="Genomic_DNA"/>
</dbReference>
<evidence type="ECO:0000313" key="1">
    <source>
        <dbReference type="EMBL" id="RYC88335.1"/>
    </source>
</evidence>
<protein>
    <submittedName>
        <fullName evidence="1">Uncharacterized protein</fullName>
    </submittedName>
</protein>
<evidence type="ECO:0000313" key="2">
    <source>
        <dbReference type="Proteomes" id="UP000290540"/>
    </source>
</evidence>
<dbReference type="AlphaFoldDB" id="A0A4Q2VPB7"/>
<reference evidence="1 2" key="1">
    <citation type="submission" date="2016-12" db="EMBL/GenBank/DDBJ databases">
        <title>Draft genome sequence of Fusarium oxysporum causing rot on Narcissus.</title>
        <authorList>
            <person name="Armitage A.D."/>
            <person name="Taylor A."/>
            <person name="Clarkson J.P."/>
            <person name="Harrison R.J."/>
            <person name="Jackson A.C."/>
        </authorList>
    </citation>
    <scope>NUCLEOTIDE SEQUENCE [LARGE SCALE GENOMIC DNA]</scope>
    <source>
        <strain evidence="1 2">N139</strain>
    </source>
</reference>
<comment type="caution">
    <text evidence="1">The sequence shown here is derived from an EMBL/GenBank/DDBJ whole genome shotgun (WGS) entry which is preliminary data.</text>
</comment>
<organism evidence="1 2">
    <name type="scientific">Fusarium oxysporum f. sp. narcissi</name>
    <dbReference type="NCBI Taxonomy" id="451672"/>
    <lineage>
        <taxon>Eukaryota</taxon>
        <taxon>Fungi</taxon>
        <taxon>Dikarya</taxon>
        <taxon>Ascomycota</taxon>
        <taxon>Pezizomycotina</taxon>
        <taxon>Sordariomycetes</taxon>
        <taxon>Hypocreomycetidae</taxon>
        <taxon>Hypocreales</taxon>
        <taxon>Nectriaceae</taxon>
        <taxon>Fusarium</taxon>
        <taxon>Fusarium oxysporum species complex</taxon>
    </lineage>
</organism>
<accession>A0A4Q2VPB7</accession>
<proteinExistence type="predicted"/>
<name>A0A4Q2VPB7_FUSOX</name>